<dbReference type="InterPro" id="IPR009057">
    <property type="entry name" value="Homeodomain-like_sf"/>
</dbReference>
<gene>
    <name evidence="8" type="ORF">XAT740_LOCUS23802</name>
</gene>
<dbReference type="AlphaFoldDB" id="A0A814WVM4"/>
<evidence type="ECO:0000256" key="5">
    <source>
        <dbReference type="PROSITE-ProRule" id="PRU00108"/>
    </source>
</evidence>
<dbReference type="GO" id="GO:0007420">
    <property type="term" value="P:brain development"/>
    <property type="evidence" value="ECO:0007669"/>
    <property type="project" value="TreeGrafter"/>
</dbReference>
<dbReference type="PANTHER" id="PTHR24339">
    <property type="entry name" value="HOMEOBOX PROTEIN EMX-RELATED"/>
    <property type="match status" value="1"/>
</dbReference>
<evidence type="ECO:0000256" key="6">
    <source>
        <dbReference type="RuleBase" id="RU000682"/>
    </source>
</evidence>
<name>A0A814WVM4_ADIRI</name>
<dbReference type="PROSITE" id="PS50071">
    <property type="entry name" value="HOMEOBOX_2"/>
    <property type="match status" value="1"/>
</dbReference>
<dbReference type="Gene3D" id="1.10.10.60">
    <property type="entry name" value="Homeodomain-like"/>
    <property type="match status" value="1"/>
</dbReference>
<protein>
    <recommendedName>
        <fullName evidence="7">Homeobox domain-containing protein</fullName>
    </recommendedName>
</protein>
<dbReference type="InterPro" id="IPR017970">
    <property type="entry name" value="Homeobox_CS"/>
</dbReference>
<dbReference type="PANTHER" id="PTHR24339:SF28">
    <property type="entry name" value="E5-RELATED"/>
    <property type="match status" value="1"/>
</dbReference>
<comment type="subcellular location">
    <subcellularLocation>
        <location evidence="1 5 6">Nucleus</location>
    </subcellularLocation>
</comment>
<dbReference type="InterPro" id="IPR001356">
    <property type="entry name" value="HD"/>
</dbReference>
<keyword evidence="4 5" id="KW-0539">Nucleus</keyword>
<dbReference type="GO" id="GO:0005634">
    <property type="term" value="C:nucleus"/>
    <property type="evidence" value="ECO:0007669"/>
    <property type="project" value="UniProtKB-SubCell"/>
</dbReference>
<evidence type="ECO:0000259" key="7">
    <source>
        <dbReference type="PROSITE" id="PS50071"/>
    </source>
</evidence>
<evidence type="ECO:0000313" key="8">
    <source>
        <dbReference type="EMBL" id="CAF1203380.1"/>
    </source>
</evidence>
<dbReference type="InterPro" id="IPR050877">
    <property type="entry name" value="EMX-VAX-Noto_Homeobox_TFs"/>
</dbReference>
<reference evidence="8" key="1">
    <citation type="submission" date="2021-02" db="EMBL/GenBank/DDBJ databases">
        <authorList>
            <person name="Nowell W R."/>
        </authorList>
    </citation>
    <scope>NUCLEOTIDE SEQUENCE</scope>
</reference>
<evidence type="ECO:0000256" key="3">
    <source>
        <dbReference type="ARBA" id="ARBA00023155"/>
    </source>
</evidence>
<evidence type="ECO:0000256" key="1">
    <source>
        <dbReference type="ARBA" id="ARBA00004123"/>
    </source>
</evidence>
<dbReference type="GO" id="GO:0030182">
    <property type="term" value="P:neuron differentiation"/>
    <property type="evidence" value="ECO:0007669"/>
    <property type="project" value="TreeGrafter"/>
</dbReference>
<dbReference type="PROSITE" id="PS00027">
    <property type="entry name" value="HOMEOBOX_1"/>
    <property type="match status" value="1"/>
</dbReference>
<organism evidence="8 9">
    <name type="scientific">Adineta ricciae</name>
    <name type="common">Rotifer</name>
    <dbReference type="NCBI Taxonomy" id="249248"/>
    <lineage>
        <taxon>Eukaryota</taxon>
        <taxon>Metazoa</taxon>
        <taxon>Spiralia</taxon>
        <taxon>Gnathifera</taxon>
        <taxon>Rotifera</taxon>
        <taxon>Eurotatoria</taxon>
        <taxon>Bdelloidea</taxon>
        <taxon>Adinetida</taxon>
        <taxon>Adinetidae</taxon>
        <taxon>Adineta</taxon>
    </lineage>
</organism>
<evidence type="ECO:0000256" key="4">
    <source>
        <dbReference type="ARBA" id="ARBA00023242"/>
    </source>
</evidence>
<feature type="DNA-binding region" description="Homeobox" evidence="5">
    <location>
        <begin position="76"/>
        <end position="135"/>
    </location>
</feature>
<comment type="caution">
    <text evidence="8">The sequence shown here is derived from an EMBL/GenBank/DDBJ whole genome shotgun (WGS) entry which is preliminary data.</text>
</comment>
<evidence type="ECO:0000313" key="9">
    <source>
        <dbReference type="Proteomes" id="UP000663828"/>
    </source>
</evidence>
<proteinExistence type="predicted"/>
<dbReference type="SMART" id="SM00389">
    <property type="entry name" value="HOX"/>
    <property type="match status" value="1"/>
</dbReference>
<keyword evidence="3 5" id="KW-0371">Homeobox</keyword>
<dbReference type="Pfam" id="PF00046">
    <property type="entry name" value="Homeodomain"/>
    <property type="match status" value="1"/>
</dbReference>
<sequence length="172" mass="20371">MPVYYQPSNRKNHSFSIDDIIKADKQLSLPSTSWLPAVTMNYQYQREYMLQYLRHMNQLTNAEMATAFLLNSYRKPKRNRTAFTPSQLLKLEDAFEKNHYIVGQERKDLAKHLNLPEARVKVWYQNRRTKHKRSLNEDGQSCVSDCMIKIDDEHSCTQEENDEQVNLTIENV</sequence>
<dbReference type="GO" id="GO:0000978">
    <property type="term" value="F:RNA polymerase II cis-regulatory region sequence-specific DNA binding"/>
    <property type="evidence" value="ECO:0007669"/>
    <property type="project" value="TreeGrafter"/>
</dbReference>
<evidence type="ECO:0000256" key="2">
    <source>
        <dbReference type="ARBA" id="ARBA00023125"/>
    </source>
</evidence>
<dbReference type="SUPFAM" id="SSF46689">
    <property type="entry name" value="Homeodomain-like"/>
    <property type="match status" value="1"/>
</dbReference>
<dbReference type="Proteomes" id="UP000663828">
    <property type="component" value="Unassembled WGS sequence"/>
</dbReference>
<accession>A0A814WVM4</accession>
<feature type="domain" description="Homeobox" evidence="7">
    <location>
        <begin position="74"/>
        <end position="134"/>
    </location>
</feature>
<keyword evidence="9" id="KW-1185">Reference proteome</keyword>
<dbReference type="EMBL" id="CAJNOR010001815">
    <property type="protein sequence ID" value="CAF1203380.1"/>
    <property type="molecule type" value="Genomic_DNA"/>
</dbReference>
<dbReference type="GO" id="GO:0000981">
    <property type="term" value="F:DNA-binding transcription factor activity, RNA polymerase II-specific"/>
    <property type="evidence" value="ECO:0007669"/>
    <property type="project" value="InterPro"/>
</dbReference>
<keyword evidence="2 5" id="KW-0238">DNA-binding</keyword>
<dbReference type="CDD" id="cd00086">
    <property type="entry name" value="homeodomain"/>
    <property type="match status" value="1"/>
</dbReference>
<dbReference type="FunFam" id="1.10.10.60:FF:000081">
    <property type="entry name" value="Empty spiracles homeobox 2"/>
    <property type="match status" value="1"/>
</dbReference>